<name>B7KEI4_GLOC7</name>
<dbReference type="InterPro" id="IPR051475">
    <property type="entry name" value="Diverse_Ion_Transporter"/>
</dbReference>
<dbReference type="KEGG" id="cyc:PCC7424_4948"/>
<feature type="transmembrane region" description="Helical" evidence="8">
    <location>
        <begin position="379"/>
        <end position="408"/>
    </location>
</feature>
<sequence length="445" mass="47453">MENLSAIIATSTFITVIILIMSEKLHLTVAALLGALILVFTHVMTLSQAVQYISASYSTLALFFGVMVLVRAFEPTKIFDYLATQMILLARGEGKLLLLGVVAITTPICAVLPNATTVMLLAPLIPPIAQDIGVDFVPLLILMVFVANSAGLLTLVGDPATFIVGDSINISFNDYLSRLSLGGIVAILSILILLPFLFSDLWKKKFTQLDQLPHPKINHPKVLMLGGVIVVLVLTLFVVGESFPIPISPAGVALMGAALALLLAHQTKIDTVNNILKDVDWSTLIFFMSTFVLIGGLEKTGVVNSLSNILAVILGKNIALGAISLLFLVGLLSAVVPNIPLVVAMVPLLKQYLVNIGLATPDVLAPTFAGEFSPEVLPLFYAMMFGATLGGNGTLVGASSNIVAAGISEQHGKIISFKRFLRYGIPIMVMQLLTSAIYITVFFLI</sequence>
<feature type="transmembrane region" description="Helical" evidence="8">
    <location>
        <begin position="179"/>
        <end position="202"/>
    </location>
</feature>
<comment type="subcellular location">
    <subcellularLocation>
        <location evidence="1">Cell membrane</location>
        <topology evidence="1">Multi-pass membrane protein</topology>
    </subcellularLocation>
</comment>
<dbReference type="Proteomes" id="UP000002384">
    <property type="component" value="Chromosome"/>
</dbReference>
<dbReference type="EMBL" id="CP001291">
    <property type="protein sequence ID" value="ACK73302.1"/>
    <property type="molecule type" value="Genomic_DNA"/>
</dbReference>
<evidence type="ECO:0000256" key="7">
    <source>
        <dbReference type="ARBA" id="ARBA00023136"/>
    </source>
</evidence>
<accession>B7KEI4</accession>
<dbReference type="GO" id="GO:0015105">
    <property type="term" value="F:arsenite transmembrane transporter activity"/>
    <property type="evidence" value="ECO:0007669"/>
    <property type="project" value="InterPro"/>
</dbReference>
<dbReference type="GO" id="GO:0005886">
    <property type="term" value="C:plasma membrane"/>
    <property type="evidence" value="ECO:0007669"/>
    <property type="project" value="UniProtKB-SubCell"/>
</dbReference>
<evidence type="ECO:0000313" key="11">
    <source>
        <dbReference type="Proteomes" id="UP000002384"/>
    </source>
</evidence>
<keyword evidence="6 8" id="KW-1133">Transmembrane helix</keyword>
<evidence type="ECO:0000256" key="5">
    <source>
        <dbReference type="ARBA" id="ARBA00022692"/>
    </source>
</evidence>
<evidence type="ECO:0000313" key="10">
    <source>
        <dbReference type="EMBL" id="ACK73302.1"/>
    </source>
</evidence>
<feature type="transmembrane region" description="Helical" evidence="8">
    <location>
        <begin position="420"/>
        <end position="444"/>
    </location>
</feature>
<feature type="transmembrane region" description="Helical" evidence="8">
    <location>
        <begin position="279"/>
        <end position="297"/>
    </location>
</feature>
<organism evidence="10 11">
    <name type="scientific">Gloeothece citriformis (strain PCC 7424)</name>
    <name type="common">Cyanothece sp. (strain PCC 7424)</name>
    <dbReference type="NCBI Taxonomy" id="65393"/>
    <lineage>
        <taxon>Bacteria</taxon>
        <taxon>Bacillati</taxon>
        <taxon>Cyanobacteriota</taxon>
        <taxon>Cyanophyceae</taxon>
        <taxon>Oscillatoriophycideae</taxon>
        <taxon>Chroococcales</taxon>
        <taxon>Aphanothecaceae</taxon>
        <taxon>Gloeothece</taxon>
        <taxon>Gloeothece citriformis</taxon>
    </lineage>
</organism>
<dbReference type="STRING" id="65393.PCC7424_4948"/>
<dbReference type="PANTHER" id="PTHR43568:SF1">
    <property type="entry name" value="P PROTEIN"/>
    <property type="match status" value="1"/>
</dbReference>
<evidence type="ECO:0000256" key="8">
    <source>
        <dbReference type="SAM" id="Phobius"/>
    </source>
</evidence>
<dbReference type="RefSeq" id="WP_015956883.1">
    <property type="nucleotide sequence ID" value="NC_011729.1"/>
</dbReference>
<evidence type="ECO:0000256" key="4">
    <source>
        <dbReference type="ARBA" id="ARBA00022475"/>
    </source>
</evidence>
<feature type="transmembrane region" description="Helical" evidence="8">
    <location>
        <begin position="136"/>
        <end position="158"/>
    </location>
</feature>
<dbReference type="PANTHER" id="PTHR43568">
    <property type="entry name" value="P PROTEIN"/>
    <property type="match status" value="1"/>
</dbReference>
<dbReference type="AlphaFoldDB" id="B7KEI4"/>
<comment type="similarity">
    <text evidence="2">Belongs to the CitM (TC 2.A.11) transporter family.</text>
</comment>
<evidence type="ECO:0000256" key="2">
    <source>
        <dbReference type="ARBA" id="ARBA00009843"/>
    </source>
</evidence>
<feature type="domain" description="Citrate transporter-like" evidence="9">
    <location>
        <begin position="17"/>
        <end position="364"/>
    </location>
</feature>
<evidence type="ECO:0000256" key="6">
    <source>
        <dbReference type="ARBA" id="ARBA00022989"/>
    </source>
</evidence>
<feature type="transmembrane region" description="Helical" evidence="8">
    <location>
        <begin position="29"/>
        <end position="46"/>
    </location>
</feature>
<keyword evidence="4" id="KW-1003">Cell membrane</keyword>
<reference evidence="11" key="1">
    <citation type="journal article" date="2011" name="MBio">
        <title>Novel metabolic attributes of the genus Cyanothece, comprising a group of unicellular nitrogen-fixing Cyanobacteria.</title>
        <authorList>
            <person name="Bandyopadhyay A."/>
            <person name="Elvitigala T."/>
            <person name="Welsh E."/>
            <person name="Stockel J."/>
            <person name="Liberton M."/>
            <person name="Min H."/>
            <person name="Sherman L.A."/>
            <person name="Pakrasi H.B."/>
        </authorList>
    </citation>
    <scope>NUCLEOTIDE SEQUENCE [LARGE SCALE GENOMIC DNA]</scope>
    <source>
        <strain evidence="11">PCC 7424</strain>
    </source>
</reference>
<feature type="transmembrane region" description="Helical" evidence="8">
    <location>
        <begin position="52"/>
        <end position="73"/>
    </location>
</feature>
<feature type="transmembrane region" description="Helical" evidence="8">
    <location>
        <begin position="6"/>
        <end position="22"/>
    </location>
</feature>
<dbReference type="Pfam" id="PF03600">
    <property type="entry name" value="CitMHS"/>
    <property type="match status" value="1"/>
</dbReference>
<evidence type="ECO:0000256" key="3">
    <source>
        <dbReference type="ARBA" id="ARBA00022448"/>
    </source>
</evidence>
<feature type="transmembrane region" description="Helical" evidence="8">
    <location>
        <begin position="222"/>
        <end position="240"/>
    </location>
</feature>
<feature type="transmembrane region" description="Helical" evidence="8">
    <location>
        <begin position="94"/>
        <end position="116"/>
    </location>
</feature>
<dbReference type="InterPro" id="IPR004680">
    <property type="entry name" value="Cit_transptr-like_dom"/>
</dbReference>
<protein>
    <submittedName>
        <fullName evidence="10">Citrate transporter</fullName>
    </submittedName>
</protein>
<dbReference type="CDD" id="cd01116">
    <property type="entry name" value="P_permease"/>
    <property type="match status" value="1"/>
</dbReference>
<evidence type="ECO:0000259" key="9">
    <source>
        <dbReference type="Pfam" id="PF03600"/>
    </source>
</evidence>
<dbReference type="OrthoDB" id="9765532at2"/>
<feature type="transmembrane region" description="Helical" evidence="8">
    <location>
        <begin position="247"/>
        <end position="267"/>
    </location>
</feature>
<keyword evidence="11" id="KW-1185">Reference proteome</keyword>
<keyword evidence="7 8" id="KW-0472">Membrane</keyword>
<proteinExistence type="inferred from homology"/>
<dbReference type="eggNOG" id="COG1055">
    <property type="taxonomic scope" value="Bacteria"/>
</dbReference>
<dbReference type="InterPro" id="IPR000802">
    <property type="entry name" value="Arsenical_pump_ArsB"/>
</dbReference>
<gene>
    <name evidence="10" type="ordered locus">PCC7424_4948</name>
</gene>
<dbReference type="PRINTS" id="PR00758">
    <property type="entry name" value="ARSENICPUMP"/>
</dbReference>
<feature type="transmembrane region" description="Helical" evidence="8">
    <location>
        <begin position="318"/>
        <end position="339"/>
    </location>
</feature>
<evidence type="ECO:0000256" key="1">
    <source>
        <dbReference type="ARBA" id="ARBA00004651"/>
    </source>
</evidence>
<dbReference type="HOGENOM" id="CLU_011920_4_0_3"/>
<keyword evidence="3" id="KW-0813">Transport</keyword>
<keyword evidence="5 8" id="KW-0812">Transmembrane</keyword>